<organism evidence="2 3">
    <name type="scientific">Asbolus verrucosus</name>
    <name type="common">Desert ironclad beetle</name>
    <dbReference type="NCBI Taxonomy" id="1661398"/>
    <lineage>
        <taxon>Eukaryota</taxon>
        <taxon>Metazoa</taxon>
        <taxon>Ecdysozoa</taxon>
        <taxon>Arthropoda</taxon>
        <taxon>Hexapoda</taxon>
        <taxon>Insecta</taxon>
        <taxon>Pterygota</taxon>
        <taxon>Neoptera</taxon>
        <taxon>Endopterygota</taxon>
        <taxon>Coleoptera</taxon>
        <taxon>Polyphaga</taxon>
        <taxon>Cucujiformia</taxon>
        <taxon>Tenebrionidae</taxon>
        <taxon>Pimeliinae</taxon>
        <taxon>Asbolus</taxon>
    </lineage>
</organism>
<keyword evidence="1" id="KW-1133">Transmembrane helix</keyword>
<gene>
    <name evidence="2" type="ORF">BDFB_004017</name>
</gene>
<feature type="transmembrane region" description="Helical" evidence="1">
    <location>
        <begin position="32"/>
        <end position="53"/>
    </location>
</feature>
<keyword evidence="1" id="KW-0472">Membrane</keyword>
<reference evidence="2 3" key="1">
    <citation type="submission" date="2017-03" db="EMBL/GenBank/DDBJ databases">
        <title>Genome of the blue death feigning beetle - Asbolus verrucosus.</title>
        <authorList>
            <person name="Rider S.D."/>
        </authorList>
    </citation>
    <scope>NUCLEOTIDE SEQUENCE [LARGE SCALE GENOMIC DNA]</scope>
    <source>
        <strain evidence="2">Butters</strain>
        <tissue evidence="2">Head and leg muscle</tissue>
    </source>
</reference>
<protein>
    <recommendedName>
        <fullName evidence="4">7tm 6 domain containing protein</fullName>
    </recommendedName>
</protein>
<keyword evidence="1" id="KW-0812">Transmembrane</keyword>
<evidence type="ECO:0000256" key="1">
    <source>
        <dbReference type="SAM" id="Phobius"/>
    </source>
</evidence>
<name>A0A482W1E9_ASBVE</name>
<proteinExistence type="predicted"/>
<sequence length="119" mass="14260">MIMNFGYVNDSVYYFIYATLPDIDHYFIDNYVIFYIHNLLILFALFSWIFFLISTFTRTQKKAKQTVTHIHEIWNDYANSGEIDRNIRHLQLISFDYLTPNSNSLLEISLNWTGRFVTL</sequence>
<dbReference type="Proteomes" id="UP000292052">
    <property type="component" value="Unassembled WGS sequence"/>
</dbReference>
<accession>A0A482W1E9</accession>
<keyword evidence="3" id="KW-1185">Reference proteome</keyword>
<dbReference type="AlphaFoldDB" id="A0A482W1E9"/>
<dbReference type="EMBL" id="QDEB01039146">
    <property type="protein sequence ID" value="RZC38866.1"/>
    <property type="molecule type" value="Genomic_DNA"/>
</dbReference>
<evidence type="ECO:0000313" key="2">
    <source>
        <dbReference type="EMBL" id="RZC38866.1"/>
    </source>
</evidence>
<evidence type="ECO:0008006" key="4">
    <source>
        <dbReference type="Google" id="ProtNLM"/>
    </source>
</evidence>
<evidence type="ECO:0000313" key="3">
    <source>
        <dbReference type="Proteomes" id="UP000292052"/>
    </source>
</evidence>
<comment type="caution">
    <text evidence="2">The sequence shown here is derived from an EMBL/GenBank/DDBJ whole genome shotgun (WGS) entry which is preliminary data.</text>
</comment>